<evidence type="ECO:0000313" key="3">
    <source>
        <dbReference type="Proteomes" id="UP001304671"/>
    </source>
</evidence>
<dbReference type="RefSeq" id="WP_323251203.1">
    <property type="nucleotide sequence ID" value="NZ_JAYFUL010000032.1"/>
</dbReference>
<dbReference type="EMBL" id="JAYFUL010000032">
    <property type="protein sequence ID" value="MEA5259515.1"/>
    <property type="molecule type" value="Genomic_DNA"/>
</dbReference>
<dbReference type="Pfam" id="PF00581">
    <property type="entry name" value="Rhodanese"/>
    <property type="match status" value="1"/>
</dbReference>
<name>A0ABU5QR05_9BACT</name>
<reference evidence="2 3" key="1">
    <citation type="submission" date="2023-12" db="EMBL/GenBank/DDBJ databases">
        <title>Novel species of the genus Arcicella isolated from rivers.</title>
        <authorList>
            <person name="Lu H."/>
        </authorList>
    </citation>
    <scope>NUCLEOTIDE SEQUENCE [LARGE SCALE GENOMIC DNA]</scope>
    <source>
        <strain evidence="2 3">LMG 21963</strain>
    </source>
</reference>
<dbReference type="Proteomes" id="UP001304671">
    <property type="component" value="Unassembled WGS sequence"/>
</dbReference>
<dbReference type="SUPFAM" id="SSF52821">
    <property type="entry name" value="Rhodanese/Cell cycle control phosphatase"/>
    <property type="match status" value="1"/>
</dbReference>
<dbReference type="InterPro" id="IPR036873">
    <property type="entry name" value="Rhodanese-like_dom_sf"/>
</dbReference>
<dbReference type="SMART" id="SM00450">
    <property type="entry name" value="RHOD"/>
    <property type="match status" value="1"/>
</dbReference>
<dbReference type="Gene3D" id="3.40.250.10">
    <property type="entry name" value="Rhodanese-like domain"/>
    <property type="match status" value="1"/>
</dbReference>
<dbReference type="InterPro" id="IPR001763">
    <property type="entry name" value="Rhodanese-like_dom"/>
</dbReference>
<dbReference type="PROSITE" id="PS50206">
    <property type="entry name" value="RHODANESE_3"/>
    <property type="match status" value="1"/>
</dbReference>
<protein>
    <submittedName>
        <fullName evidence="2">Rhodanese-like domain-containing protein</fullName>
    </submittedName>
</protein>
<organism evidence="2 3">
    <name type="scientific">Arcicella aquatica</name>
    <dbReference type="NCBI Taxonomy" id="217141"/>
    <lineage>
        <taxon>Bacteria</taxon>
        <taxon>Pseudomonadati</taxon>
        <taxon>Bacteroidota</taxon>
        <taxon>Cytophagia</taxon>
        <taxon>Cytophagales</taxon>
        <taxon>Flectobacillaceae</taxon>
        <taxon>Arcicella</taxon>
    </lineage>
</organism>
<evidence type="ECO:0000259" key="1">
    <source>
        <dbReference type="PROSITE" id="PS50206"/>
    </source>
</evidence>
<keyword evidence="3" id="KW-1185">Reference proteome</keyword>
<sequence>MFDFLKTKKNYEDVSAVTFNRLMSETNGIILDVRTPAEFKQSGIDGAINIDSMGSDFAKKIEELDKSKTYFVYCRSGNRSGSVCKLMGNVGFENLYNLSGGLMRWPFLK</sequence>
<dbReference type="CDD" id="cd00158">
    <property type="entry name" value="RHOD"/>
    <property type="match status" value="1"/>
</dbReference>
<gene>
    <name evidence="2" type="ORF">VB264_17085</name>
</gene>
<dbReference type="PANTHER" id="PTHR43031:SF1">
    <property type="entry name" value="PYRIDINE NUCLEOTIDE-DISULPHIDE OXIDOREDUCTASE"/>
    <property type="match status" value="1"/>
</dbReference>
<dbReference type="InterPro" id="IPR050229">
    <property type="entry name" value="GlpE_sulfurtransferase"/>
</dbReference>
<feature type="domain" description="Rhodanese" evidence="1">
    <location>
        <begin position="24"/>
        <end position="106"/>
    </location>
</feature>
<accession>A0ABU5QR05</accession>
<dbReference type="PANTHER" id="PTHR43031">
    <property type="entry name" value="FAD-DEPENDENT OXIDOREDUCTASE"/>
    <property type="match status" value="1"/>
</dbReference>
<comment type="caution">
    <text evidence="2">The sequence shown here is derived from an EMBL/GenBank/DDBJ whole genome shotgun (WGS) entry which is preliminary data.</text>
</comment>
<evidence type="ECO:0000313" key="2">
    <source>
        <dbReference type="EMBL" id="MEA5259515.1"/>
    </source>
</evidence>
<proteinExistence type="predicted"/>